<reference evidence="1 2" key="1">
    <citation type="journal article" date="2011" name="BMC Genomics">
        <title>Comparative genomics reveals diversity among xanthomonads infecting tomato and pepper.</title>
        <authorList>
            <person name="Potnis N."/>
            <person name="Krasileva K."/>
            <person name="Chow V."/>
            <person name="Almeida N.F."/>
            <person name="Patil P.B."/>
            <person name="Ryan R.P."/>
            <person name="Sharlach M."/>
            <person name="Behlau F."/>
            <person name="Dow J.M."/>
            <person name="Momol M.T."/>
            <person name="White F.F."/>
            <person name="Preston J.F."/>
            <person name="Vinatzer B.A."/>
            <person name="Koebnik R."/>
            <person name="Setubal J.C."/>
            <person name="Norman D.J."/>
            <person name="Staskawicz B.J."/>
            <person name="Jones J.B."/>
        </authorList>
    </citation>
    <scope>NUCLEOTIDE SEQUENCE [LARGE SCALE GENOMIC DNA]</scope>
    <source>
        <strain evidence="1 2">ATCC 35937</strain>
    </source>
</reference>
<comment type="caution">
    <text evidence="1">The sequence shown here is derived from an EMBL/GenBank/DDBJ whole genome shotgun (WGS) entry which is preliminary data.</text>
</comment>
<name>F0BIC2_9XANT</name>
<organism evidence="1 2">
    <name type="scientific">Xanthomonas vesicatoria ATCC 35937</name>
    <dbReference type="NCBI Taxonomy" id="925775"/>
    <lineage>
        <taxon>Bacteria</taxon>
        <taxon>Pseudomonadati</taxon>
        <taxon>Pseudomonadota</taxon>
        <taxon>Gammaproteobacteria</taxon>
        <taxon>Lysobacterales</taxon>
        <taxon>Lysobacteraceae</taxon>
        <taxon>Xanthomonas</taxon>
    </lineage>
</organism>
<accession>F0BIC2</accession>
<dbReference type="EMBL" id="AEQV01000179">
    <property type="protein sequence ID" value="EGD07779.1"/>
    <property type="molecule type" value="Genomic_DNA"/>
</dbReference>
<evidence type="ECO:0000313" key="2">
    <source>
        <dbReference type="Proteomes" id="UP000003299"/>
    </source>
</evidence>
<sequence>MIVVPCWIDVALIQSPDQLRKLFAVLVSFRAKNPEIALALLPNVKMIWVVVRHLGNAIAEAMM</sequence>
<gene>
    <name evidence="1" type="ORF">XVE_4024</name>
</gene>
<evidence type="ECO:0000313" key="1">
    <source>
        <dbReference type="EMBL" id="EGD07779.1"/>
    </source>
</evidence>
<dbReference type="AlphaFoldDB" id="F0BIC2"/>
<proteinExistence type="predicted"/>
<protein>
    <submittedName>
        <fullName evidence="1">Uncharacterized protein</fullName>
    </submittedName>
</protein>
<dbReference type="Proteomes" id="UP000003299">
    <property type="component" value="Unassembled WGS sequence"/>
</dbReference>